<evidence type="ECO:0000313" key="3">
    <source>
        <dbReference type="Proteomes" id="UP000784294"/>
    </source>
</evidence>
<feature type="region of interest" description="Disordered" evidence="1">
    <location>
        <begin position="83"/>
        <end position="112"/>
    </location>
</feature>
<feature type="compositionally biased region" description="Basic and acidic residues" evidence="1">
    <location>
        <begin position="91"/>
        <end position="100"/>
    </location>
</feature>
<dbReference type="AlphaFoldDB" id="A0A3S5CJC6"/>
<protein>
    <submittedName>
        <fullName evidence="2">Uncharacterized protein</fullName>
    </submittedName>
</protein>
<evidence type="ECO:0000256" key="1">
    <source>
        <dbReference type="SAM" id="MobiDB-lite"/>
    </source>
</evidence>
<dbReference type="EMBL" id="CAAALY010079013">
    <property type="protein sequence ID" value="VEL26245.1"/>
    <property type="molecule type" value="Genomic_DNA"/>
</dbReference>
<reference evidence="2" key="1">
    <citation type="submission" date="2018-11" db="EMBL/GenBank/DDBJ databases">
        <authorList>
            <consortium name="Pathogen Informatics"/>
        </authorList>
    </citation>
    <scope>NUCLEOTIDE SEQUENCE</scope>
</reference>
<gene>
    <name evidence="2" type="ORF">PXEA_LOCUS19685</name>
</gene>
<comment type="caution">
    <text evidence="2">The sequence shown here is derived from an EMBL/GenBank/DDBJ whole genome shotgun (WGS) entry which is preliminary data.</text>
</comment>
<name>A0A3S5CJC6_9PLAT</name>
<accession>A0A3S5CJC6</accession>
<evidence type="ECO:0000313" key="2">
    <source>
        <dbReference type="EMBL" id="VEL26245.1"/>
    </source>
</evidence>
<proteinExistence type="predicted"/>
<feature type="non-terminal residue" evidence="2">
    <location>
        <position position="1"/>
    </location>
</feature>
<dbReference type="Proteomes" id="UP000784294">
    <property type="component" value="Unassembled WGS sequence"/>
</dbReference>
<organism evidence="2 3">
    <name type="scientific">Protopolystoma xenopodis</name>
    <dbReference type="NCBI Taxonomy" id="117903"/>
    <lineage>
        <taxon>Eukaryota</taxon>
        <taxon>Metazoa</taxon>
        <taxon>Spiralia</taxon>
        <taxon>Lophotrochozoa</taxon>
        <taxon>Platyhelminthes</taxon>
        <taxon>Monogenea</taxon>
        <taxon>Polyopisthocotylea</taxon>
        <taxon>Polystomatidea</taxon>
        <taxon>Polystomatidae</taxon>
        <taxon>Protopolystoma</taxon>
    </lineage>
</organism>
<keyword evidence="3" id="KW-1185">Reference proteome</keyword>
<sequence>PLIIVPDQKERLLTDSFISKSEALSSVCAQPDLNLNSDPIQTSLPDPPSMEATLVDSLIIPNVTTSANESWLLANSKTVARRQRRGRWQKLQKEHKEQQDKCSSTPPNFPDISEDFTKDSGADETKFVEPHSIDVIPTLVEDINRSSLMQSTQSLCKVGMPIFS</sequence>